<accession>A9AVD7</accession>
<reference evidence="2 3" key="1">
    <citation type="journal article" date="2011" name="Stand. Genomic Sci.">
        <title>Complete genome sequence of the filamentous gliding predatory bacterium Herpetosiphon aurantiacus type strain (114-95(T)).</title>
        <authorList>
            <person name="Kiss H."/>
            <person name="Nett M."/>
            <person name="Domin N."/>
            <person name="Martin K."/>
            <person name="Maresca J.A."/>
            <person name="Copeland A."/>
            <person name="Lapidus A."/>
            <person name="Lucas S."/>
            <person name="Berry K.W."/>
            <person name="Glavina Del Rio T."/>
            <person name="Dalin E."/>
            <person name="Tice H."/>
            <person name="Pitluck S."/>
            <person name="Richardson P."/>
            <person name="Bruce D."/>
            <person name="Goodwin L."/>
            <person name="Han C."/>
            <person name="Detter J.C."/>
            <person name="Schmutz J."/>
            <person name="Brettin T."/>
            <person name="Land M."/>
            <person name="Hauser L."/>
            <person name="Kyrpides N.C."/>
            <person name="Ivanova N."/>
            <person name="Goker M."/>
            <person name="Woyke T."/>
            <person name="Klenk H.P."/>
            <person name="Bryant D.A."/>
        </authorList>
    </citation>
    <scope>NUCLEOTIDE SEQUENCE [LARGE SCALE GENOMIC DNA]</scope>
    <source>
        <strain evidence="3">ATCC 23779 / DSM 785 / 114-95</strain>
    </source>
</reference>
<feature type="transmembrane region" description="Helical" evidence="1">
    <location>
        <begin position="162"/>
        <end position="179"/>
    </location>
</feature>
<dbReference type="HOGENOM" id="CLU_615067_0_0_0"/>
<gene>
    <name evidence="2" type="ordered locus">Haur_1985</name>
</gene>
<evidence type="ECO:0000313" key="2">
    <source>
        <dbReference type="EMBL" id="ABX04628.1"/>
    </source>
</evidence>
<dbReference type="Proteomes" id="UP000000787">
    <property type="component" value="Chromosome"/>
</dbReference>
<keyword evidence="3" id="KW-1185">Reference proteome</keyword>
<feature type="transmembrane region" description="Helical" evidence="1">
    <location>
        <begin position="58"/>
        <end position="79"/>
    </location>
</feature>
<sequence length="445" mass="49171">MINALWRMWWRLLFNPALVAKALMERQYAPKVLLVLGLVVDSLLLSVLLLWLNLGMVLWLILLKLVFTVISTCVACMVLTKQVPSDYLPRFLFWFGLFQVVLSPPLLVVVGVGGMLGLSLVGSASGAQAVIFCLMLGYLVGIALSYYLLINQQRRGSVDVRWAVLGIAPATALGIWYSPAFANSLAIFFAPIILGLGVAQLRLVMWLGQVGLGWVLQRIGVRAQLLTWHPIQFDALRLLPLPGTTNLLHMAAQQQPTLASDWIVARSQHLVDRWLVIRFLQDYATNPNAHRLFFALSLTQAGAELLAASIAGRDCNLNQCYARLAAVQAPGAWLNELATSGLGLAATAPMQLDPGLKVLLPLAFELLLARRWADAALILQETRIPSTEVAWLKQLSELRSMWVDNAAPAIQPPELQHESEQIWPNRLMLTLADHVSFLKEAESLT</sequence>
<feature type="transmembrane region" description="Helical" evidence="1">
    <location>
        <begin position="129"/>
        <end position="150"/>
    </location>
</feature>
<dbReference type="KEGG" id="hau:Haur_1985"/>
<organism evidence="2 3">
    <name type="scientific">Herpetosiphon aurantiacus (strain ATCC 23779 / DSM 785 / 114-95)</name>
    <dbReference type="NCBI Taxonomy" id="316274"/>
    <lineage>
        <taxon>Bacteria</taxon>
        <taxon>Bacillati</taxon>
        <taxon>Chloroflexota</taxon>
        <taxon>Chloroflexia</taxon>
        <taxon>Herpetosiphonales</taxon>
        <taxon>Herpetosiphonaceae</taxon>
        <taxon>Herpetosiphon</taxon>
    </lineage>
</organism>
<proteinExistence type="predicted"/>
<keyword evidence="1" id="KW-0812">Transmembrane</keyword>
<keyword evidence="1" id="KW-0472">Membrane</keyword>
<name>A9AVD7_HERA2</name>
<feature type="transmembrane region" description="Helical" evidence="1">
    <location>
        <begin position="91"/>
        <end position="117"/>
    </location>
</feature>
<protein>
    <submittedName>
        <fullName evidence="2">Uncharacterized protein</fullName>
    </submittedName>
</protein>
<dbReference type="InParanoid" id="A9AVD7"/>
<dbReference type="BioCyc" id="HAUR316274:GHYA-2014-MONOMER"/>
<dbReference type="AlphaFoldDB" id="A9AVD7"/>
<keyword evidence="1" id="KW-1133">Transmembrane helix</keyword>
<evidence type="ECO:0000313" key="3">
    <source>
        <dbReference type="Proteomes" id="UP000000787"/>
    </source>
</evidence>
<feature type="transmembrane region" description="Helical" evidence="1">
    <location>
        <begin position="185"/>
        <end position="208"/>
    </location>
</feature>
<dbReference type="EMBL" id="CP000875">
    <property type="protein sequence ID" value="ABX04628.1"/>
    <property type="molecule type" value="Genomic_DNA"/>
</dbReference>
<evidence type="ECO:0000256" key="1">
    <source>
        <dbReference type="SAM" id="Phobius"/>
    </source>
</evidence>
<feature type="transmembrane region" description="Helical" evidence="1">
    <location>
        <begin position="32"/>
        <end position="52"/>
    </location>
</feature>